<reference evidence="1" key="1">
    <citation type="submission" date="2023-10" db="EMBL/GenBank/DDBJ databases">
        <title>The first scallop-associated chemosynthetic bacterial symbiont.</title>
        <authorList>
            <person name="Lin Y.-T."/>
            <person name="Sun J."/>
            <person name="Ip J.C.-H."/>
            <person name="He X."/>
            <person name="Gao Z.-M."/>
            <person name="Perez M."/>
            <person name="Xu T."/>
            <person name="Qian P.-Y."/>
            <person name="Qiu J.-W."/>
        </authorList>
    </citation>
    <scope>NUCLEOTIDE SEQUENCE</scope>
    <source>
        <strain evidence="1">Gill1</strain>
    </source>
</reference>
<evidence type="ECO:0000313" key="1">
    <source>
        <dbReference type="EMBL" id="WXT99434.1"/>
    </source>
</evidence>
<organism evidence="1">
    <name type="scientific">Catillopecten margaritatus gill symbiont</name>
    <dbReference type="NCBI Taxonomy" id="3083288"/>
    <lineage>
        <taxon>Bacteria</taxon>
        <taxon>Pseudomonadati</taxon>
        <taxon>Pseudomonadota</taxon>
        <taxon>Gammaproteobacteria</taxon>
        <taxon>sulfur-oxidizing symbionts</taxon>
    </lineage>
</organism>
<dbReference type="SUPFAM" id="SSF48371">
    <property type="entry name" value="ARM repeat"/>
    <property type="match status" value="1"/>
</dbReference>
<dbReference type="AlphaFoldDB" id="A0AAU6PF86"/>
<protein>
    <submittedName>
        <fullName evidence="1">Phosphoribosyl-dephospho-CoA transferase</fullName>
        <ecNumber evidence="1">2.7.7.66</ecNumber>
    </submittedName>
</protein>
<name>A0AAU6PF86_9GAMM</name>
<dbReference type="InterPro" id="IPR016024">
    <property type="entry name" value="ARM-type_fold"/>
</dbReference>
<keyword evidence="1" id="KW-0808">Transferase</keyword>
<gene>
    <name evidence="1" type="primary">mdcG</name>
    <name evidence="1" type="ORF">Ctma_0133</name>
</gene>
<keyword evidence="1" id="KW-0548">Nucleotidyltransferase</keyword>
<dbReference type="InterPro" id="IPR011990">
    <property type="entry name" value="TPR-like_helical_dom_sf"/>
</dbReference>
<dbReference type="EMBL" id="CP138327">
    <property type="protein sequence ID" value="WXT99434.1"/>
    <property type="molecule type" value="Genomic_DNA"/>
</dbReference>
<dbReference type="EC" id="2.7.7.66" evidence="1"/>
<dbReference type="InterPro" id="IPR027417">
    <property type="entry name" value="P-loop_NTPase"/>
</dbReference>
<sequence length="893" mass="101199">MNLSDFGKHSVKDIKKSLITEAYKEFGVPKVITRISINLLDATLKSNLENNKQKLIQKAKKYKSIERLLRWLLEKIQGKKPKDTLKDLNTETLFEGLKVLEESIIQGVSWNPTLTLGESSGDIEGDVIRQLNAHNRYHTYIGREKDKQILQTFLEQDSAFSWMGITGGAGSGKTRFAYEVGHIAQKNCWRVGFLEKKSLKNLEQLQNWQPIVPTLIFIDYAKDHADEVQELLSALSAQQWNDGVLVRLVLIDRYGFEITAGVQKKEEIGGKRFTQFENEIQSDNLILSPLSDSEIKALIRVFPNIDVEQIVTYIKEKNYHIRPLYILLSCLQLDGNKQKSIEDILGRLIERQGKKPWDTHNDENAVETAQAIQIATLFGEFTFQDFTAISVKINNHSKKQKITTAAAKITRYEDDILRPLEPDLLGEYFVLALMGFLNKRELPLHSTLFEKDLIYYVACIKRCYDDFPEKLEELSKSLIDPLPNDLKQNISEYIKPNAQKLFEDHLSAILTNDIKTAREFFNKLTALAKTNPNNSEIQLTLAKGTVNWLNGLNKNPANFEEARTVFTQLQTLAETNPNNSEIQLRLTKGAVNWLSGLNKNPANFEEARTVFTQLQTLAKANPNNSEIQLELAKGAFNWLNGLNKNPADFEEARTVFTQLQTLAETNTNNSEIQLTLAKATVNWLNGLNKNPANFEEARTVFTQLQTLAKTNPNNSEIQLELAKGAFNWLSGLNKNPADFEEARTVFTQLQTLAETNTNNSEIQLELAKGAFNWLNGLNKNPADFEEARTVFTQLQTLAKTNPNNSEIQLELAKGAVNWLSGLNKNSNTIPNNEIKQVEKVLLGALSDLVQQVESFKPEFAQELWQVLTAFKQIQALKEVAQDLQQAIQTHFSS</sequence>
<accession>A0AAU6PF86</accession>
<dbReference type="SUPFAM" id="SSF52540">
    <property type="entry name" value="P-loop containing nucleoside triphosphate hydrolases"/>
    <property type="match status" value="1"/>
</dbReference>
<dbReference type="Gene3D" id="3.40.50.300">
    <property type="entry name" value="P-loop containing nucleotide triphosphate hydrolases"/>
    <property type="match status" value="1"/>
</dbReference>
<proteinExistence type="predicted"/>
<dbReference type="Gene3D" id="1.25.40.10">
    <property type="entry name" value="Tetratricopeptide repeat domain"/>
    <property type="match status" value="2"/>
</dbReference>
<dbReference type="GO" id="GO:0016779">
    <property type="term" value="F:nucleotidyltransferase activity"/>
    <property type="evidence" value="ECO:0007669"/>
    <property type="project" value="UniProtKB-KW"/>
</dbReference>